<dbReference type="GO" id="GO:0005524">
    <property type="term" value="F:ATP binding"/>
    <property type="evidence" value="ECO:0007669"/>
    <property type="project" value="UniProtKB-UniRule"/>
</dbReference>
<dbReference type="HAMAP" id="MF_02090">
    <property type="entry name" value="NadE_glutamine_dep"/>
    <property type="match status" value="1"/>
</dbReference>
<sequence length="701" mass="76629">MAGVTGSIPVAPTIAHHNPLSEFFSLYSHDFVRVACCVPRTRVADTGYNLAETLRLAAEGDKARTAVMVFPELGLSSYAIEDLLLQDALLDEVEASIAKVVAASNKLFPVLIVGAPLRLAGRLYNTAIVIHRGAILGVVPKTYLPNYREFYEKRHFVSGANIIENTIRIAGHEAPFGTDMLFRSTGSVPLTFHVEICEDIWVPVPPSSHAALAGAELLVNLSASNITIGKAEARRLLCGSQSARAIAAYAYSASGPGESTTDLAWDGHAAIYELGDQLAETSRFEKDSTIVTADVDIGRIRQERLRNNGFADCAMIEGDRVKRFRKVDFVLEAPRGKVALERPIERFPYVPSDPAKLRDNCYEAYNIQIQGLAQRLMSSRTEKAIIGVSGGLDSTQALIVTCRAMDQLKLPRKNIYAYTLPGFGTSDKTHKNAWRLMEALGVTAAEIDIKPAAQQMLADIGHPFAQGKKVYDVTFENVQAGLRTDYLFRLANQQGGMVVGTGDLSELGLGWCTYGVGDHMSHYNPNGSVSKTLIQHLIRFVAASGDVGKDTAEILHDILDTEISPELIPAGAGGAIQSTEQSVGPYALQDFNLFYLTRLGFRPSKIAFMAWNAWHDIDKGAWPANLPAGTRRAYELGEIRHWLKLFLRRFFTNQFKRSALPNGPKISSGGSLSPRGDWRAPSDGSPDIWLAEVETVPEKVK</sequence>
<dbReference type="InterPro" id="IPR003694">
    <property type="entry name" value="NAD_synthase"/>
</dbReference>
<accession>A0A512N913</accession>
<keyword evidence="3 7" id="KW-0436">Ligase</keyword>
<dbReference type="NCBIfam" id="NF002730">
    <property type="entry name" value="PRK02628.1"/>
    <property type="match status" value="1"/>
</dbReference>
<evidence type="ECO:0000256" key="2">
    <source>
        <dbReference type="ARBA" id="ARBA00007145"/>
    </source>
</evidence>
<dbReference type="SUPFAM" id="SSF52402">
    <property type="entry name" value="Adenine nucleotide alpha hydrolases-like"/>
    <property type="match status" value="1"/>
</dbReference>
<dbReference type="GO" id="GO:0003952">
    <property type="term" value="F:NAD+ synthase (glutamine-hydrolyzing) activity"/>
    <property type="evidence" value="ECO:0007669"/>
    <property type="project" value="UniProtKB-UniRule"/>
</dbReference>
<dbReference type="InterPro" id="IPR014729">
    <property type="entry name" value="Rossmann-like_a/b/a_fold"/>
</dbReference>
<protein>
    <recommendedName>
        <fullName evidence="7 8">Glutamine-dependent NAD(+) synthetase</fullName>
        <ecNumber evidence="7 8">6.3.5.1</ecNumber>
    </recommendedName>
    <alternativeName>
        <fullName evidence="7 8">NAD(+) synthase [glutamine-hydrolyzing]</fullName>
    </alternativeName>
</protein>
<dbReference type="CDD" id="cd00553">
    <property type="entry name" value="NAD_synthase"/>
    <property type="match status" value="1"/>
</dbReference>
<dbReference type="Gene3D" id="3.60.110.10">
    <property type="entry name" value="Carbon-nitrogen hydrolase"/>
    <property type="match status" value="1"/>
</dbReference>
<keyword evidence="6 7" id="KW-0520">NAD</keyword>
<feature type="domain" description="CN hydrolase" evidence="11">
    <location>
        <begin position="32"/>
        <end position="297"/>
    </location>
</feature>
<feature type="binding site" evidence="7">
    <location>
        <position position="501"/>
    </location>
    <ligand>
        <name>ATP</name>
        <dbReference type="ChEBI" id="CHEBI:30616"/>
    </ligand>
</feature>
<dbReference type="GO" id="GO:0008795">
    <property type="term" value="F:NAD+ synthase activity"/>
    <property type="evidence" value="ECO:0007669"/>
    <property type="project" value="UniProtKB-UniRule"/>
</dbReference>
<dbReference type="Pfam" id="PF02540">
    <property type="entry name" value="NAD_synthase"/>
    <property type="match status" value="1"/>
</dbReference>
<dbReference type="Proteomes" id="UP000321058">
    <property type="component" value="Unassembled WGS sequence"/>
</dbReference>
<comment type="similarity">
    <text evidence="9">Belongs to the NAD synthetase family.</text>
</comment>
<comment type="catalytic activity">
    <reaction evidence="7 8">
        <text>deamido-NAD(+) + L-glutamine + ATP + H2O = L-glutamate + AMP + diphosphate + NAD(+) + H(+)</text>
        <dbReference type="Rhea" id="RHEA:24384"/>
        <dbReference type="ChEBI" id="CHEBI:15377"/>
        <dbReference type="ChEBI" id="CHEBI:15378"/>
        <dbReference type="ChEBI" id="CHEBI:29985"/>
        <dbReference type="ChEBI" id="CHEBI:30616"/>
        <dbReference type="ChEBI" id="CHEBI:33019"/>
        <dbReference type="ChEBI" id="CHEBI:57540"/>
        <dbReference type="ChEBI" id="CHEBI:58359"/>
        <dbReference type="ChEBI" id="CHEBI:58437"/>
        <dbReference type="ChEBI" id="CHEBI:456215"/>
        <dbReference type="EC" id="6.3.5.1"/>
    </reaction>
</comment>
<evidence type="ECO:0000256" key="1">
    <source>
        <dbReference type="ARBA" id="ARBA00005188"/>
    </source>
</evidence>
<dbReference type="Gene3D" id="1.10.10.1140">
    <property type="entry name" value="Glutamine-dependent NAD+ synthetase, C-terminal domain"/>
    <property type="match status" value="1"/>
</dbReference>
<evidence type="ECO:0000313" key="12">
    <source>
        <dbReference type="EMBL" id="GEP55472.1"/>
    </source>
</evidence>
<dbReference type="OrthoDB" id="9760188at2"/>
<keyword evidence="13" id="KW-1185">Reference proteome</keyword>
<evidence type="ECO:0000256" key="10">
    <source>
        <dbReference type="SAM" id="MobiDB-lite"/>
    </source>
</evidence>
<proteinExistence type="inferred from homology"/>
<dbReference type="EC" id="6.3.5.1" evidence="7 8"/>
<feature type="active site" description="Nucleophile; for glutaminase activity" evidence="7">
    <location>
        <position position="197"/>
    </location>
</feature>
<dbReference type="SUPFAM" id="SSF56317">
    <property type="entry name" value="Carbon-nitrogen hydrolase"/>
    <property type="match status" value="1"/>
</dbReference>
<evidence type="ECO:0000259" key="11">
    <source>
        <dbReference type="PROSITE" id="PS50263"/>
    </source>
</evidence>
<dbReference type="CDD" id="cd07570">
    <property type="entry name" value="GAT_Gln-NAD-synth"/>
    <property type="match status" value="1"/>
</dbReference>
<dbReference type="PROSITE" id="PS50263">
    <property type="entry name" value="CN_HYDROLASE"/>
    <property type="match status" value="1"/>
</dbReference>
<dbReference type="PANTHER" id="PTHR23090:SF9">
    <property type="entry name" value="GLUTAMINE-DEPENDENT NAD(+) SYNTHETASE"/>
    <property type="match status" value="1"/>
</dbReference>
<dbReference type="InterPro" id="IPR022310">
    <property type="entry name" value="NAD/GMP_synthase"/>
</dbReference>
<feature type="binding site" evidence="7">
    <location>
        <begin position="511"/>
        <end position="514"/>
    </location>
    <ligand>
        <name>deamido-NAD(+)</name>
        <dbReference type="ChEBI" id="CHEBI:58437"/>
        <note>ligand shared between two neighboring subunits</note>
    </ligand>
</feature>
<dbReference type="GO" id="GO:0005737">
    <property type="term" value="C:cytoplasm"/>
    <property type="evidence" value="ECO:0007669"/>
    <property type="project" value="InterPro"/>
</dbReference>
<evidence type="ECO:0000256" key="5">
    <source>
        <dbReference type="ARBA" id="ARBA00022840"/>
    </source>
</evidence>
<comment type="function">
    <text evidence="7">Catalyzes the ATP-dependent amidation of deamido-NAD to form NAD. Uses L-glutamine as a nitrogen source.</text>
</comment>
<reference evidence="12 13" key="1">
    <citation type="submission" date="2019-07" db="EMBL/GenBank/DDBJ databases">
        <title>Whole genome shotgun sequence of Reyranella soli NBRC 108950.</title>
        <authorList>
            <person name="Hosoyama A."/>
            <person name="Uohara A."/>
            <person name="Ohji S."/>
            <person name="Ichikawa N."/>
        </authorList>
    </citation>
    <scope>NUCLEOTIDE SEQUENCE [LARGE SCALE GENOMIC DNA]</scope>
    <source>
        <strain evidence="12 13">NBRC 108950</strain>
    </source>
</reference>
<name>A0A512N913_9HYPH</name>
<dbReference type="FunFam" id="1.10.10.1140:FF:000001">
    <property type="entry name" value="Glutamine-dependent NAD(+) synthetase"/>
    <property type="match status" value="1"/>
</dbReference>
<dbReference type="PANTHER" id="PTHR23090">
    <property type="entry name" value="NH 3 /GLUTAMINE-DEPENDENT NAD + SYNTHETASE"/>
    <property type="match status" value="1"/>
</dbReference>
<feature type="region of interest" description="Disordered" evidence="10">
    <location>
        <begin position="666"/>
        <end position="686"/>
    </location>
</feature>
<evidence type="ECO:0000256" key="8">
    <source>
        <dbReference type="PIRNR" id="PIRNR006630"/>
    </source>
</evidence>
<feature type="active site" description="For glutaminase activity" evidence="7">
    <location>
        <position position="141"/>
    </location>
</feature>
<organism evidence="12 13">
    <name type="scientific">Reyranella soli</name>
    <dbReference type="NCBI Taxonomy" id="1230389"/>
    <lineage>
        <taxon>Bacteria</taxon>
        <taxon>Pseudomonadati</taxon>
        <taxon>Pseudomonadota</taxon>
        <taxon>Alphaproteobacteria</taxon>
        <taxon>Hyphomicrobiales</taxon>
        <taxon>Reyranellaceae</taxon>
        <taxon>Reyranella</taxon>
    </lineage>
</organism>
<dbReference type="Pfam" id="PF00795">
    <property type="entry name" value="CN_hydrolase"/>
    <property type="match status" value="1"/>
</dbReference>
<dbReference type="GO" id="GO:0009435">
    <property type="term" value="P:NAD+ biosynthetic process"/>
    <property type="evidence" value="ECO:0007669"/>
    <property type="project" value="UniProtKB-UniRule"/>
</dbReference>
<dbReference type="UniPathway" id="UPA00253">
    <property type="reaction ID" value="UER00334"/>
</dbReference>
<dbReference type="FunFam" id="3.40.50.620:FF:000155">
    <property type="entry name" value="Glutamine-dependent NAD(+) synthetase"/>
    <property type="match status" value="1"/>
</dbReference>
<feature type="binding site" evidence="7">
    <location>
        <position position="147"/>
    </location>
    <ligand>
        <name>L-glutamine</name>
        <dbReference type="ChEBI" id="CHEBI:58359"/>
    </ligand>
</feature>
<dbReference type="InterPro" id="IPR036526">
    <property type="entry name" value="C-N_Hydrolase_sf"/>
</dbReference>
<dbReference type="Gene3D" id="3.40.50.620">
    <property type="entry name" value="HUPs"/>
    <property type="match status" value="1"/>
</dbReference>
<dbReference type="EMBL" id="BKAJ01000038">
    <property type="protein sequence ID" value="GEP55472.1"/>
    <property type="molecule type" value="Genomic_DNA"/>
</dbReference>
<comment type="pathway">
    <text evidence="1 7 8">Cofactor biosynthesis; NAD(+) biosynthesis; NAD(+) from deamido-NAD(+) (L-Gln route): step 1/1.</text>
</comment>
<evidence type="ECO:0000256" key="7">
    <source>
        <dbReference type="HAMAP-Rule" id="MF_02090"/>
    </source>
</evidence>
<feature type="binding site" evidence="7">
    <location>
        <position position="477"/>
    </location>
    <ligand>
        <name>deamido-NAD(+)</name>
        <dbReference type="ChEBI" id="CHEBI:58437"/>
        <note>ligand shared between two neighboring subunits</note>
    </ligand>
</feature>
<comment type="similarity">
    <text evidence="2 7 8">In the C-terminal section; belongs to the NAD synthetase family.</text>
</comment>
<dbReference type="NCBIfam" id="TIGR00552">
    <property type="entry name" value="nadE"/>
    <property type="match status" value="1"/>
</dbReference>
<gene>
    <name evidence="7 12" type="primary">nadE</name>
    <name evidence="12" type="ORF">RSO01_26380</name>
</gene>
<dbReference type="GO" id="GO:0004359">
    <property type="term" value="F:glutaminase activity"/>
    <property type="evidence" value="ECO:0007669"/>
    <property type="project" value="InterPro"/>
</dbReference>
<dbReference type="PIRSF" id="PIRSF006630">
    <property type="entry name" value="NADS_GAT"/>
    <property type="match status" value="1"/>
</dbReference>
<dbReference type="InterPro" id="IPR014445">
    <property type="entry name" value="Gln-dep_NAD_synthase"/>
</dbReference>
<keyword evidence="5 7" id="KW-0067">ATP-binding</keyword>
<dbReference type="AlphaFoldDB" id="A0A512N913"/>
<evidence type="ECO:0000313" key="13">
    <source>
        <dbReference type="Proteomes" id="UP000321058"/>
    </source>
</evidence>
<evidence type="ECO:0000256" key="4">
    <source>
        <dbReference type="ARBA" id="ARBA00022741"/>
    </source>
</evidence>
<feature type="binding site" evidence="7">
    <location>
        <position position="230"/>
    </location>
    <ligand>
        <name>L-glutamine</name>
        <dbReference type="ChEBI" id="CHEBI:58359"/>
    </ligand>
</feature>
<evidence type="ECO:0000256" key="9">
    <source>
        <dbReference type="RuleBase" id="RU003811"/>
    </source>
</evidence>
<dbReference type="InterPro" id="IPR003010">
    <property type="entry name" value="C-N_Hydrolase"/>
</dbReference>
<comment type="caution">
    <text evidence="12">The sequence shown here is derived from an EMBL/GenBank/DDBJ whole genome shotgun (WGS) entry which is preliminary data.</text>
</comment>
<evidence type="ECO:0000256" key="6">
    <source>
        <dbReference type="ARBA" id="ARBA00023027"/>
    </source>
</evidence>
<feature type="binding site" evidence="7">
    <location>
        <begin position="387"/>
        <end position="394"/>
    </location>
    <ligand>
        <name>ATP</name>
        <dbReference type="ChEBI" id="CHEBI:30616"/>
    </ligand>
</feature>
<feature type="binding site" evidence="7">
    <location>
        <position position="506"/>
    </location>
    <ligand>
        <name>deamido-NAD(+)</name>
        <dbReference type="ChEBI" id="CHEBI:58437"/>
        <note>ligand shared between two neighboring subunits</note>
    </ligand>
</feature>
<feature type="active site" description="Proton acceptor; for glutaminase activity" evidence="7">
    <location>
        <position position="72"/>
    </location>
</feature>
<feature type="binding site" evidence="7">
    <location>
        <position position="224"/>
    </location>
    <ligand>
        <name>L-glutamine</name>
        <dbReference type="ChEBI" id="CHEBI:58359"/>
    </ligand>
</feature>
<feature type="binding site" evidence="7">
    <location>
        <position position="656"/>
    </location>
    <ligand>
        <name>deamido-NAD(+)</name>
        <dbReference type="ChEBI" id="CHEBI:58437"/>
        <note>ligand shared between two neighboring subunits</note>
    </ligand>
</feature>
<dbReference type="InterPro" id="IPR041856">
    <property type="entry name" value="NAD+_synth_C"/>
</dbReference>
<evidence type="ECO:0000256" key="3">
    <source>
        <dbReference type="ARBA" id="ARBA00022598"/>
    </source>
</evidence>
<keyword evidence="4 7" id="KW-0547">Nucleotide-binding</keyword>